<keyword evidence="5 9" id="KW-1133">Transmembrane helix</keyword>
<dbReference type="Proteomes" id="UP001519460">
    <property type="component" value="Unassembled WGS sequence"/>
</dbReference>
<dbReference type="EMBL" id="JACVVK020000414">
    <property type="protein sequence ID" value="KAK7475128.1"/>
    <property type="molecule type" value="Genomic_DNA"/>
</dbReference>
<comment type="similarity">
    <text evidence="2">Belongs to the FAM174 family.</text>
</comment>
<dbReference type="InterPro" id="IPR009565">
    <property type="entry name" value="FAM174-like"/>
</dbReference>
<evidence type="ECO:0000256" key="2">
    <source>
        <dbReference type="ARBA" id="ARBA00006986"/>
    </source>
</evidence>
<keyword evidence="4 10" id="KW-0732">Signal</keyword>
<name>A0ABD0JK36_9CAEN</name>
<keyword evidence="6 9" id="KW-0472">Membrane</keyword>
<comment type="subcellular location">
    <subcellularLocation>
        <location evidence="1">Membrane</location>
        <topology evidence="1">Single-pass type I membrane protein</topology>
    </subcellularLocation>
</comment>
<evidence type="ECO:0000256" key="5">
    <source>
        <dbReference type="ARBA" id="ARBA00022989"/>
    </source>
</evidence>
<feature type="region of interest" description="Disordered" evidence="8">
    <location>
        <begin position="27"/>
        <end position="83"/>
    </location>
</feature>
<keyword evidence="12" id="KW-1185">Reference proteome</keyword>
<feature type="region of interest" description="Disordered" evidence="8">
    <location>
        <begin position="150"/>
        <end position="175"/>
    </location>
</feature>
<gene>
    <name evidence="11" type="ORF">BaRGS_00033620</name>
</gene>
<organism evidence="11 12">
    <name type="scientific">Batillaria attramentaria</name>
    <dbReference type="NCBI Taxonomy" id="370345"/>
    <lineage>
        <taxon>Eukaryota</taxon>
        <taxon>Metazoa</taxon>
        <taxon>Spiralia</taxon>
        <taxon>Lophotrochozoa</taxon>
        <taxon>Mollusca</taxon>
        <taxon>Gastropoda</taxon>
        <taxon>Caenogastropoda</taxon>
        <taxon>Sorbeoconcha</taxon>
        <taxon>Cerithioidea</taxon>
        <taxon>Batillariidae</taxon>
        <taxon>Batillaria</taxon>
    </lineage>
</organism>
<dbReference type="PANTHER" id="PTHR28607">
    <property type="entry name" value="EXPRESSED PROTEIN"/>
    <property type="match status" value="1"/>
</dbReference>
<evidence type="ECO:0008006" key="13">
    <source>
        <dbReference type="Google" id="ProtNLM"/>
    </source>
</evidence>
<evidence type="ECO:0000256" key="6">
    <source>
        <dbReference type="ARBA" id="ARBA00023136"/>
    </source>
</evidence>
<protein>
    <recommendedName>
        <fullName evidence="13">Membrane protein FAM174-like</fullName>
    </recommendedName>
</protein>
<evidence type="ECO:0000256" key="1">
    <source>
        <dbReference type="ARBA" id="ARBA00004479"/>
    </source>
</evidence>
<evidence type="ECO:0000313" key="12">
    <source>
        <dbReference type="Proteomes" id="UP001519460"/>
    </source>
</evidence>
<dbReference type="PANTHER" id="PTHR28607:SF4">
    <property type="entry name" value="TRANSMEMBRANE PROTEIN"/>
    <property type="match status" value="1"/>
</dbReference>
<keyword evidence="3 9" id="KW-0812">Transmembrane</keyword>
<evidence type="ECO:0000313" key="11">
    <source>
        <dbReference type="EMBL" id="KAK7475128.1"/>
    </source>
</evidence>
<dbReference type="Pfam" id="PF06679">
    <property type="entry name" value="DUF1180"/>
    <property type="match status" value="1"/>
</dbReference>
<feature type="compositionally biased region" description="Polar residues" evidence="8">
    <location>
        <begin position="54"/>
        <end position="83"/>
    </location>
</feature>
<evidence type="ECO:0000256" key="10">
    <source>
        <dbReference type="SAM" id="SignalP"/>
    </source>
</evidence>
<dbReference type="GO" id="GO:0016020">
    <property type="term" value="C:membrane"/>
    <property type="evidence" value="ECO:0007669"/>
    <property type="project" value="UniProtKB-SubCell"/>
</dbReference>
<sequence length="175" mass="19294">MAQVSKRAFTSLFLLVTFSLLVSSAHSSSEVENKNQPQVPDATGDGKPVDSPPVDTNSAPNNVSNVQKPSAASGNCTDKNDTQCTDGTNWGITSLWSKVSQNRDMLLRTMYVLFGVTGVVIIYFVVRALRLRRKRNKSRKYGVISTHGDLEMEPLGQGDDEDEDYTVFEMNGRTK</sequence>
<dbReference type="AlphaFoldDB" id="A0ABD0JK36"/>
<evidence type="ECO:0000256" key="4">
    <source>
        <dbReference type="ARBA" id="ARBA00022729"/>
    </source>
</evidence>
<evidence type="ECO:0000256" key="9">
    <source>
        <dbReference type="SAM" id="Phobius"/>
    </source>
</evidence>
<accession>A0ABD0JK36</accession>
<feature type="signal peptide" evidence="10">
    <location>
        <begin position="1"/>
        <end position="27"/>
    </location>
</feature>
<evidence type="ECO:0000256" key="8">
    <source>
        <dbReference type="SAM" id="MobiDB-lite"/>
    </source>
</evidence>
<keyword evidence="7" id="KW-0325">Glycoprotein</keyword>
<feature type="transmembrane region" description="Helical" evidence="9">
    <location>
        <begin position="110"/>
        <end position="129"/>
    </location>
</feature>
<evidence type="ECO:0000256" key="3">
    <source>
        <dbReference type="ARBA" id="ARBA00022692"/>
    </source>
</evidence>
<reference evidence="11 12" key="1">
    <citation type="journal article" date="2023" name="Sci. Data">
        <title>Genome assembly of the Korean intertidal mud-creeper Batillaria attramentaria.</title>
        <authorList>
            <person name="Patra A.K."/>
            <person name="Ho P.T."/>
            <person name="Jun S."/>
            <person name="Lee S.J."/>
            <person name="Kim Y."/>
            <person name="Won Y.J."/>
        </authorList>
    </citation>
    <scope>NUCLEOTIDE SEQUENCE [LARGE SCALE GENOMIC DNA]</scope>
    <source>
        <strain evidence="11">Wonlab-2016</strain>
    </source>
</reference>
<comment type="caution">
    <text evidence="11">The sequence shown here is derived from an EMBL/GenBank/DDBJ whole genome shotgun (WGS) entry which is preliminary data.</text>
</comment>
<proteinExistence type="inferred from homology"/>
<feature type="chain" id="PRO_5044878708" description="Membrane protein FAM174-like" evidence="10">
    <location>
        <begin position="28"/>
        <end position="175"/>
    </location>
</feature>
<evidence type="ECO:0000256" key="7">
    <source>
        <dbReference type="ARBA" id="ARBA00023180"/>
    </source>
</evidence>